<dbReference type="GO" id="GO:0006397">
    <property type="term" value="P:mRNA processing"/>
    <property type="evidence" value="ECO:0007669"/>
    <property type="project" value="UniProtKB-KW"/>
</dbReference>
<gene>
    <name evidence="5" type="ORF">AURDEDRAFT_178591</name>
</gene>
<dbReference type="SUPFAM" id="SSF57756">
    <property type="entry name" value="Retrovirus zinc finger-like domains"/>
    <property type="match status" value="1"/>
</dbReference>
<evidence type="ECO:0000256" key="2">
    <source>
        <dbReference type="PROSITE-ProRule" id="PRU00047"/>
    </source>
</evidence>
<dbReference type="InterPro" id="IPR036875">
    <property type="entry name" value="Znf_CCHC_sf"/>
</dbReference>
<sequence>AIPTDANKILAALSFLTQGDADAWAQNWVQAHDLDKKPETWARFLKDLDEKFLDPRIAENARESLAKLTQGRDPADSFFLKFDELRTKAGFVVPEHHDIVLVDYLRRNMRRSTVLAVMSSYESKRALTDGVTDAYHEAGVIDKKQYDKLVAERSAGISYKEFRTLALNQDPIIRLYGEAGPTGHAATAPLRREPNGQFIPRAAPPAGMRYDMTGQFMRPVPPPQFYPAPTPAPVAPAPPPASPAVSAATSVRDPDAMDVDRARARALGLCYRCKKPGHVARDCQEKNFKDVIRGLNVADLEEIANIVAGTSTLTELVETQEEEDEDFSVPQ</sequence>
<dbReference type="GO" id="GO:0008270">
    <property type="term" value="F:zinc ion binding"/>
    <property type="evidence" value="ECO:0007669"/>
    <property type="project" value="UniProtKB-KW"/>
</dbReference>
<keyword evidence="1" id="KW-0507">mRNA processing</keyword>
<accession>J0WJ84</accession>
<feature type="domain" description="CCHC-type" evidence="4">
    <location>
        <begin position="270"/>
        <end position="285"/>
    </location>
</feature>
<dbReference type="KEGG" id="adl:AURDEDRAFT_178591"/>
<keyword evidence="2" id="KW-0862">Zinc</keyword>
<dbReference type="GO" id="GO:0003676">
    <property type="term" value="F:nucleic acid binding"/>
    <property type="evidence" value="ECO:0007669"/>
    <property type="project" value="InterPro"/>
</dbReference>
<evidence type="ECO:0000256" key="3">
    <source>
        <dbReference type="SAM" id="MobiDB-lite"/>
    </source>
</evidence>
<keyword evidence="2" id="KW-0479">Metal-binding</keyword>
<feature type="region of interest" description="Disordered" evidence="3">
    <location>
        <begin position="230"/>
        <end position="252"/>
    </location>
</feature>
<feature type="non-terminal residue" evidence="5">
    <location>
        <position position="1"/>
    </location>
</feature>
<protein>
    <recommendedName>
        <fullName evidence="4">CCHC-type domain-containing protein</fullName>
    </recommendedName>
</protein>
<dbReference type="InParanoid" id="J0WJ84"/>
<dbReference type="Gene3D" id="4.10.60.10">
    <property type="entry name" value="Zinc finger, CCHC-type"/>
    <property type="match status" value="1"/>
</dbReference>
<feature type="compositionally biased region" description="Pro residues" evidence="3">
    <location>
        <begin position="230"/>
        <end position="242"/>
    </location>
</feature>
<dbReference type="Proteomes" id="UP000006514">
    <property type="component" value="Unassembled WGS sequence"/>
</dbReference>
<dbReference type="InterPro" id="IPR005162">
    <property type="entry name" value="Retrotrans_gag_dom"/>
</dbReference>
<dbReference type="AlphaFoldDB" id="J0WJ84"/>
<dbReference type="EMBL" id="JH689060">
    <property type="protein sequence ID" value="EJD32348.1"/>
    <property type="molecule type" value="Genomic_DNA"/>
</dbReference>
<dbReference type="PROSITE" id="PS50158">
    <property type="entry name" value="ZF_CCHC"/>
    <property type="match status" value="1"/>
</dbReference>
<evidence type="ECO:0000259" key="4">
    <source>
        <dbReference type="PROSITE" id="PS50158"/>
    </source>
</evidence>
<keyword evidence="2" id="KW-0863">Zinc-finger</keyword>
<dbReference type="Pfam" id="PF00098">
    <property type="entry name" value="zf-CCHC"/>
    <property type="match status" value="1"/>
</dbReference>
<organism evidence="5 6">
    <name type="scientific">Auricularia subglabra (strain TFB-10046 / SS5)</name>
    <name type="common">White-rot fungus</name>
    <name type="synonym">Auricularia delicata (strain TFB10046)</name>
    <dbReference type="NCBI Taxonomy" id="717982"/>
    <lineage>
        <taxon>Eukaryota</taxon>
        <taxon>Fungi</taxon>
        <taxon>Dikarya</taxon>
        <taxon>Basidiomycota</taxon>
        <taxon>Agaricomycotina</taxon>
        <taxon>Agaricomycetes</taxon>
        <taxon>Auriculariales</taxon>
        <taxon>Auriculariaceae</taxon>
        <taxon>Auricularia</taxon>
    </lineage>
</organism>
<name>J0WJ84_AURST</name>
<evidence type="ECO:0000313" key="5">
    <source>
        <dbReference type="EMBL" id="EJD32348.1"/>
    </source>
</evidence>
<evidence type="ECO:0000256" key="1">
    <source>
        <dbReference type="ARBA" id="ARBA00022664"/>
    </source>
</evidence>
<dbReference type="Pfam" id="PF03732">
    <property type="entry name" value="Retrotrans_gag"/>
    <property type="match status" value="1"/>
</dbReference>
<dbReference type="SMART" id="SM00343">
    <property type="entry name" value="ZnF_C2HC"/>
    <property type="match status" value="1"/>
</dbReference>
<proteinExistence type="predicted"/>
<evidence type="ECO:0000313" key="6">
    <source>
        <dbReference type="Proteomes" id="UP000006514"/>
    </source>
</evidence>
<reference evidence="6" key="1">
    <citation type="journal article" date="2012" name="Science">
        <title>The Paleozoic origin of enzymatic lignin decomposition reconstructed from 31 fungal genomes.</title>
        <authorList>
            <person name="Floudas D."/>
            <person name="Binder M."/>
            <person name="Riley R."/>
            <person name="Barry K."/>
            <person name="Blanchette R.A."/>
            <person name="Henrissat B."/>
            <person name="Martinez A.T."/>
            <person name="Otillar R."/>
            <person name="Spatafora J.W."/>
            <person name="Yadav J.S."/>
            <person name="Aerts A."/>
            <person name="Benoit I."/>
            <person name="Boyd A."/>
            <person name="Carlson A."/>
            <person name="Copeland A."/>
            <person name="Coutinho P.M."/>
            <person name="de Vries R.P."/>
            <person name="Ferreira P."/>
            <person name="Findley K."/>
            <person name="Foster B."/>
            <person name="Gaskell J."/>
            <person name="Glotzer D."/>
            <person name="Gorecki P."/>
            <person name="Heitman J."/>
            <person name="Hesse C."/>
            <person name="Hori C."/>
            <person name="Igarashi K."/>
            <person name="Jurgens J.A."/>
            <person name="Kallen N."/>
            <person name="Kersten P."/>
            <person name="Kohler A."/>
            <person name="Kuees U."/>
            <person name="Kumar T.K.A."/>
            <person name="Kuo A."/>
            <person name="LaButti K."/>
            <person name="Larrondo L.F."/>
            <person name="Lindquist E."/>
            <person name="Ling A."/>
            <person name="Lombard V."/>
            <person name="Lucas S."/>
            <person name="Lundell T."/>
            <person name="Martin R."/>
            <person name="McLaughlin D.J."/>
            <person name="Morgenstern I."/>
            <person name="Morin E."/>
            <person name="Murat C."/>
            <person name="Nagy L.G."/>
            <person name="Nolan M."/>
            <person name="Ohm R.A."/>
            <person name="Patyshakuliyeva A."/>
            <person name="Rokas A."/>
            <person name="Ruiz-Duenas F.J."/>
            <person name="Sabat G."/>
            <person name="Salamov A."/>
            <person name="Samejima M."/>
            <person name="Schmutz J."/>
            <person name="Slot J.C."/>
            <person name="St John F."/>
            <person name="Stenlid J."/>
            <person name="Sun H."/>
            <person name="Sun S."/>
            <person name="Syed K."/>
            <person name="Tsang A."/>
            <person name="Wiebenga A."/>
            <person name="Young D."/>
            <person name="Pisabarro A."/>
            <person name="Eastwood D.C."/>
            <person name="Martin F."/>
            <person name="Cullen D."/>
            <person name="Grigoriev I.V."/>
            <person name="Hibbett D.S."/>
        </authorList>
    </citation>
    <scope>NUCLEOTIDE SEQUENCE [LARGE SCALE GENOMIC DNA]</scope>
    <source>
        <strain evidence="6">TFB10046</strain>
    </source>
</reference>
<dbReference type="InterPro" id="IPR001878">
    <property type="entry name" value="Znf_CCHC"/>
</dbReference>
<keyword evidence="6" id="KW-1185">Reference proteome</keyword>